<accession>A0ABT4IB77</accession>
<comment type="caution">
    <text evidence="2">The sequence shown here is derived from an EMBL/GenBank/DDBJ whole genome shotgun (WGS) entry which is preliminary data.</text>
</comment>
<dbReference type="EMBL" id="JAPTMY010000035">
    <property type="protein sequence ID" value="MCZ0858989.1"/>
    <property type="molecule type" value="Genomic_DNA"/>
</dbReference>
<protein>
    <submittedName>
        <fullName evidence="2">Uncharacterized protein</fullName>
    </submittedName>
</protein>
<evidence type="ECO:0000313" key="2">
    <source>
        <dbReference type="EMBL" id="MCZ0858989.1"/>
    </source>
</evidence>
<name>A0ABT4IB77_9ACTO</name>
<feature type="region of interest" description="Disordered" evidence="1">
    <location>
        <begin position="41"/>
        <end position="77"/>
    </location>
</feature>
<keyword evidence="3" id="KW-1185">Reference proteome</keyword>
<feature type="compositionally biased region" description="Low complexity" evidence="1">
    <location>
        <begin position="53"/>
        <end position="71"/>
    </location>
</feature>
<gene>
    <name evidence="2" type="ORF">OHJ16_13160</name>
</gene>
<organism evidence="2 3">
    <name type="scientific">Actinomyces israelii</name>
    <dbReference type="NCBI Taxonomy" id="1659"/>
    <lineage>
        <taxon>Bacteria</taxon>
        <taxon>Bacillati</taxon>
        <taxon>Actinomycetota</taxon>
        <taxon>Actinomycetes</taxon>
        <taxon>Actinomycetales</taxon>
        <taxon>Actinomycetaceae</taxon>
        <taxon>Actinomyces</taxon>
    </lineage>
</organism>
<evidence type="ECO:0000313" key="3">
    <source>
        <dbReference type="Proteomes" id="UP001072034"/>
    </source>
</evidence>
<sequence>MSGHEPSGPAPAASGRGFFSGRAAAGLAPATAPDLATAVGASPASTALGGGPAIAPGPAPAAVERAPAPRCGGRGAG</sequence>
<proteinExistence type="predicted"/>
<evidence type="ECO:0000256" key="1">
    <source>
        <dbReference type="SAM" id="MobiDB-lite"/>
    </source>
</evidence>
<reference evidence="2" key="1">
    <citation type="submission" date="2022-10" db="EMBL/GenBank/DDBJ databases">
        <title>Genome sequence of Actinomyces israelii ATCC 10048.</title>
        <authorList>
            <person name="Watt R.M."/>
            <person name="Tong W.M."/>
        </authorList>
    </citation>
    <scope>NUCLEOTIDE SEQUENCE</scope>
    <source>
        <strain evidence="2">ATCC 10048</strain>
    </source>
</reference>
<dbReference type="Proteomes" id="UP001072034">
    <property type="component" value="Unassembled WGS sequence"/>
</dbReference>
<dbReference type="RefSeq" id="WP_268918306.1">
    <property type="nucleotide sequence ID" value="NZ_CP124548.1"/>
</dbReference>